<dbReference type="PANTHER" id="PTHR12480:SF6">
    <property type="entry name" value="2-OXOGLUTARATE AND IRON-DEPENDENT OXYGENASE JMJD4"/>
    <property type="match status" value="1"/>
</dbReference>
<dbReference type="PROSITE" id="PS51184">
    <property type="entry name" value="JMJC"/>
    <property type="match status" value="1"/>
</dbReference>
<dbReference type="Gene3D" id="2.60.120.330">
    <property type="entry name" value="B-lactam Antibiotic, Isopenicillin N Synthase, Chain"/>
    <property type="match status" value="1"/>
</dbReference>
<dbReference type="SMART" id="SM00558">
    <property type="entry name" value="JmjC"/>
    <property type="match status" value="1"/>
</dbReference>
<dbReference type="GO" id="GO:0045905">
    <property type="term" value="P:positive regulation of translational termination"/>
    <property type="evidence" value="ECO:0007669"/>
    <property type="project" value="TreeGrafter"/>
</dbReference>
<proteinExistence type="inferred from homology"/>
<comment type="similarity">
    <text evidence="1">Belongs to the JARID1 histone demethylase family.</text>
</comment>
<organism evidence="5 6">
    <name type="scientific">Chlorella sorokiniana</name>
    <name type="common">Freshwater green alga</name>
    <dbReference type="NCBI Taxonomy" id="3076"/>
    <lineage>
        <taxon>Eukaryota</taxon>
        <taxon>Viridiplantae</taxon>
        <taxon>Chlorophyta</taxon>
        <taxon>core chlorophytes</taxon>
        <taxon>Trebouxiophyceae</taxon>
        <taxon>Chlorellales</taxon>
        <taxon>Chlorellaceae</taxon>
        <taxon>Chlorella clade</taxon>
        <taxon>Chlorella</taxon>
    </lineage>
</organism>
<dbReference type="InterPro" id="IPR027443">
    <property type="entry name" value="IPNS-like_sf"/>
</dbReference>
<dbReference type="InterPro" id="IPR007803">
    <property type="entry name" value="Asp/Arg/Pro-Hydrxlase"/>
</dbReference>
<dbReference type="EMBL" id="LHPG02000012">
    <property type="protein sequence ID" value="PRW45049.1"/>
    <property type="molecule type" value="Genomic_DNA"/>
</dbReference>
<evidence type="ECO:0000313" key="6">
    <source>
        <dbReference type="Proteomes" id="UP000239899"/>
    </source>
</evidence>
<dbReference type="SUPFAM" id="SSF51197">
    <property type="entry name" value="Clavaminate synthase-like"/>
    <property type="match status" value="2"/>
</dbReference>
<name>A0A2P6TL92_CHLSO</name>
<dbReference type="InterPro" id="IPR003347">
    <property type="entry name" value="JmjC_dom"/>
</dbReference>
<evidence type="ECO:0000256" key="2">
    <source>
        <dbReference type="ARBA" id="ARBA00007730"/>
    </source>
</evidence>
<dbReference type="OrthoDB" id="438431at2759"/>
<gene>
    <name evidence="5" type="ORF">C2E21_6112</name>
</gene>
<comment type="caution">
    <text evidence="5">The sequence shown here is derived from an EMBL/GenBank/DDBJ whole genome shotgun (WGS) entry which is preliminary data.</text>
</comment>
<evidence type="ECO:0000313" key="5">
    <source>
        <dbReference type="EMBL" id="PRW45049.1"/>
    </source>
</evidence>
<dbReference type="GO" id="GO:0005634">
    <property type="term" value="C:nucleus"/>
    <property type="evidence" value="ECO:0007669"/>
    <property type="project" value="TreeGrafter"/>
</dbReference>
<protein>
    <submittedName>
        <fullName evidence="5">JmjC domain-containing 4</fullName>
    </submittedName>
</protein>
<dbReference type="Pfam" id="PF05118">
    <property type="entry name" value="Asp_Arg_Hydrox"/>
    <property type="match status" value="1"/>
</dbReference>
<feature type="domain" description="JmjC" evidence="4">
    <location>
        <begin position="569"/>
        <end position="736"/>
    </location>
</feature>
<accession>A0A2P6TL92</accession>
<feature type="compositionally biased region" description="Gly residues" evidence="3">
    <location>
        <begin position="365"/>
        <end position="385"/>
    </location>
</feature>
<reference evidence="5 6" key="1">
    <citation type="journal article" date="2018" name="Plant J.">
        <title>Genome sequences of Chlorella sorokiniana UTEX 1602 and Micractinium conductrix SAG 241.80: implications to maltose excretion by a green alga.</title>
        <authorList>
            <person name="Arriola M.B."/>
            <person name="Velmurugan N."/>
            <person name="Zhang Y."/>
            <person name="Plunkett M.H."/>
            <person name="Hondzo H."/>
            <person name="Barney B.M."/>
        </authorList>
    </citation>
    <scope>NUCLEOTIDE SEQUENCE [LARGE SCALE GENOMIC DNA]</scope>
    <source>
        <strain evidence="6">UTEX 1602</strain>
    </source>
</reference>
<keyword evidence="6" id="KW-1185">Reference proteome</keyword>
<evidence type="ECO:0000259" key="4">
    <source>
        <dbReference type="PROSITE" id="PS51184"/>
    </source>
</evidence>
<dbReference type="PANTHER" id="PTHR12480">
    <property type="entry name" value="ARGININE DEMETHYLASE AND LYSYL-HYDROXYLASE JMJD"/>
    <property type="match status" value="1"/>
</dbReference>
<evidence type="ECO:0000256" key="1">
    <source>
        <dbReference type="ARBA" id="ARBA00006801"/>
    </source>
</evidence>
<comment type="similarity">
    <text evidence="2">Belongs to the aspartyl/asparaginyl beta-hydroxylase family.</text>
</comment>
<dbReference type="Proteomes" id="UP000239899">
    <property type="component" value="Unassembled WGS sequence"/>
</dbReference>
<dbReference type="Gene3D" id="2.60.120.650">
    <property type="entry name" value="Cupin"/>
    <property type="match status" value="1"/>
</dbReference>
<evidence type="ECO:0000256" key="3">
    <source>
        <dbReference type="SAM" id="MobiDB-lite"/>
    </source>
</evidence>
<dbReference type="Pfam" id="PF13621">
    <property type="entry name" value="Cupin_8"/>
    <property type="match status" value="1"/>
</dbReference>
<dbReference type="InterPro" id="IPR050910">
    <property type="entry name" value="JMJD6_ArgDemeth/LysHydrox"/>
</dbReference>
<dbReference type="GO" id="GO:0043565">
    <property type="term" value="F:sequence-specific DNA binding"/>
    <property type="evidence" value="ECO:0007669"/>
    <property type="project" value="TreeGrafter"/>
</dbReference>
<dbReference type="GO" id="GO:0016706">
    <property type="term" value="F:2-oxoglutarate-dependent dioxygenase activity"/>
    <property type="evidence" value="ECO:0007669"/>
    <property type="project" value="TreeGrafter"/>
</dbReference>
<sequence length="920" mass="99578">MRAATLAGACSAAQGLRPAQHDGIRPEAAAAAAARQLLRPTQLQGSPRRRAAVHASAAAPALDGILAGLLELPPQELEKAVEDAFLDTFWGSLAAPRVLDSFRNLQAGKELEKQWPGLGLQHANSYLEGLTAVPFPDPYTGSYKWLEALEGQAPIILQEFLEATADPDLERKGNNIWVPAVRGDAAGYGDDWRTLVLQDRGYWDEDNVKLFPKTAKIFQDMNAPTLEVFFARQPPGTGVKRHTDYVNFVQTTHLGLVVPEGDCWMKVGEHVRNWEVGKVMICETSFYHETFNNTSDTRIVLIMRHWHPEVTKVERLAIQFLFDCLDAPTRPGIAAAKAKAEESLAALSSVAALTAGKGKAKKKGGSVGKSSGGGGFGGGSGGSKGFGAKRNPWSRLVGTEPAPIAEAGLADAAAAAVAAAAPPVSVPRRQARDLSYQRFCLEHLEPNLPVLIEGATEGWAAAQDWVAADGSVDLDFLERRFGAAQVLVTDTARRHQGGGSCERMRLAHFLSWWRQHRQQKQCQQQLQQRAAASAAGQEDEKPLWYCKDWHLAPEFPDYQAYSCPAWFQDDWLNEWFDARQEQGAAPAAASQQQQQQQQGVGSAVQASDYRFVYLGPAGTSTPLHADVLRSYSWSANIAGRKLWRLLPPQYTHLLMDRHGHDAAWDFYADDADGEFPGLAEARGHLLTLVQQPGEALFVPSGWFHTVENLDDCVSINHNWFNGHNAAWVWALLRCERQQAEAAIEDCRELCSPTEFEGLVQRNLGANAGLDWAGLGALLRCIANHSLALLAAGQVAASADQAAQQAAAGQPASTDEQSVAAAAGAGAAVGLAAQQETALADPGYHVFRLQRAGLILRQLLEEQRRMDNAGCSGDGGAKHAQHEGQPAAEQQQVYHAAEIAANAACLQRLGQQLQALGLESL</sequence>
<feature type="region of interest" description="Disordered" evidence="3">
    <location>
        <begin position="359"/>
        <end position="386"/>
    </location>
</feature>
<dbReference type="AlphaFoldDB" id="A0A2P6TL92"/>
<dbReference type="GO" id="GO:0005737">
    <property type="term" value="C:cytoplasm"/>
    <property type="evidence" value="ECO:0007669"/>
    <property type="project" value="TreeGrafter"/>
</dbReference>
<feature type="region of interest" description="Disordered" evidence="3">
    <location>
        <begin position="866"/>
        <end position="888"/>
    </location>
</feature>
<dbReference type="STRING" id="3076.A0A2P6TL92"/>
<dbReference type="InterPro" id="IPR041667">
    <property type="entry name" value="Cupin_8"/>
</dbReference>